<dbReference type="AlphaFoldDB" id="A0A813JA87"/>
<evidence type="ECO:0000313" key="1">
    <source>
        <dbReference type="EMBL" id="CAE8670719.1"/>
    </source>
</evidence>
<reference evidence="1" key="1">
    <citation type="submission" date="2021-02" db="EMBL/GenBank/DDBJ databases">
        <authorList>
            <person name="Dougan E. K."/>
            <person name="Rhodes N."/>
            <person name="Thang M."/>
            <person name="Chan C."/>
        </authorList>
    </citation>
    <scope>NUCLEOTIDE SEQUENCE</scope>
</reference>
<gene>
    <name evidence="1" type="ORF">PGLA2088_LOCUS17547</name>
</gene>
<accession>A0A813JA87</accession>
<proteinExistence type="predicted"/>
<evidence type="ECO:0000313" key="2">
    <source>
        <dbReference type="Proteomes" id="UP000626109"/>
    </source>
</evidence>
<dbReference type="Proteomes" id="UP000626109">
    <property type="component" value="Unassembled WGS sequence"/>
</dbReference>
<protein>
    <submittedName>
        <fullName evidence="1">Uncharacterized protein</fullName>
    </submittedName>
</protein>
<name>A0A813JA87_POLGL</name>
<organism evidence="1 2">
    <name type="scientific">Polarella glacialis</name>
    <name type="common">Dinoflagellate</name>
    <dbReference type="NCBI Taxonomy" id="89957"/>
    <lineage>
        <taxon>Eukaryota</taxon>
        <taxon>Sar</taxon>
        <taxon>Alveolata</taxon>
        <taxon>Dinophyceae</taxon>
        <taxon>Suessiales</taxon>
        <taxon>Suessiaceae</taxon>
        <taxon>Polarella</taxon>
    </lineage>
</organism>
<comment type="caution">
    <text evidence="1">The sequence shown here is derived from an EMBL/GenBank/DDBJ whole genome shotgun (WGS) entry which is preliminary data.</text>
</comment>
<feature type="non-terminal residue" evidence="1">
    <location>
        <position position="99"/>
    </location>
</feature>
<feature type="non-terminal residue" evidence="1">
    <location>
        <position position="1"/>
    </location>
</feature>
<sequence length="99" mass="11083">AAMMAMVDQRFQVIRADPFQVRSINEFTDSIARELEVGEGTPSKELTQELLAEGLRRSLALGGEEGKRRFLEALGANIHKFALQEQYSLSRVFPVQISS</sequence>
<dbReference type="EMBL" id="CAJNNW010023465">
    <property type="protein sequence ID" value="CAE8670719.1"/>
    <property type="molecule type" value="Genomic_DNA"/>
</dbReference>